<keyword evidence="2" id="KW-1185">Reference proteome</keyword>
<protein>
    <submittedName>
        <fullName evidence="1">Uncharacterized protein</fullName>
    </submittedName>
</protein>
<accession>A0AC59EXP8</accession>
<organism evidence="1 2">
    <name type="scientific">Phaeocystis globosa virus PgV-16T</name>
    <dbReference type="NCBI Taxonomy" id="3071227"/>
    <lineage>
        <taxon>Viruses</taxon>
        <taxon>Varidnaviria</taxon>
        <taxon>Bamfordvirae</taxon>
        <taxon>Nucleocytoviricota</taxon>
        <taxon>Megaviricetes</taxon>
        <taxon>Imitervirales</taxon>
        <taxon>Mesomimiviridae</taxon>
        <taxon>Tethysvirus</taxon>
        <taxon>Tethysvirus hollandense</taxon>
    </lineage>
</organism>
<sequence length="156" mass="18834">MSLEVCVSRFNNKTYYENKNYRERYGIPCIYSSPIKITPNILPYAKLIVIEMNNDTNRIEGFGIIKNSIDFKKNYKIYDDRNYNRYVYTSEKRLDRENLTSYENILIMELEYLLFKTPKHCKRGHGIQIIPNHIKTNTDFNYFKFINQLIISRFNK</sequence>
<reference evidence="1 2" key="1">
    <citation type="journal article" date="2013" name="Proc. Natl. Acad. Sci. U.S.A.">
        <title>Genome of Phaeocystis globosa virus PgV-16T highlights the common ancestry of the largest known DNA viruses infecting eukaryotes.</title>
        <authorList>
            <person name="Santini S."/>
            <person name="Jeudy S."/>
            <person name="Bartoli J."/>
            <person name="Poirot O."/>
            <person name="Lescot M."/>
            <person name="Abergel C."/>
            <person name="Barbe V."/>
            <person name="Wommack K.E."/>
            <person name="Noordeloos A.A."/>
            <person name="Brussaard C.P."/>
            <person name="Claverie J.M."/>
        </authorList>
    </citation>
    <scope>NUCLEOTIDE SEQUENCE [LARGE SCALE GENOMIC DNA]</scope>
    <source>
        <strain evidence="1 2">16T</strain>
    </source>
</reference>
<proteinExistence type="predicted"/>
<dbReference type="Proteomes" id="UP000204225">
    <property type="component" value="Segment"/>
</dbReference>
<evidence type="ECO:0000313" key="2">
    <source>
        <dbReference type="Proteomes" id="UP000204225"/>
    </source>
</evidence>
<gene>
    <name evidence="1" type="ORF">PGCG_00416</name>
</gene>
<dbReference type="EMBL" id="KC662249">
    <property type="protein sequence ID" value="AGM15720.1"/>
    <property type="molecule type" value="Genomic_DNA"/>
</dbReference>
<name>A0AC59EXP8_9VIRU</name>
<evidence type="ECO:0000313" key="1">
    <source>
        <dbReference type="EMBL" id="AGM15720.1"/>
    </source>
</evidence>